<dbReference type="InterPro" id="IPR000743">
    <property type="entry name" value="Glyco_hydro_28"/>
</dbReference>
<evidence type="ECO:0000256" key="6">
    <source>
        <dbReference type="ARBA" id="ARBA00022729"/>
    </source>
</evidence>
<comment type="catalytic activity">
    <reaction evidence="10">
        <text>(1,4-alpha-D-galacturonosyl)n+m + H2O = (1,4-alpha-D-galacturonosyl)n + (1,4-alpha-D-galacturonosyl)m.</text>
        <dbReference type="EC" id="3.2.1.15"/>
    </reaction>
</comment>
<evidence type="ECO:0000256" key="8">
    <source>
        <dbReference type="ARBA" id="ARBA00023295"/>
    </source>
</evidence>
<dbReference type="Gene3D" id="2.160.20.10">
    <property type="entry name" value="Single-stranded right-handed beta-helix, Pectin lyase-like"/>
    <property type="match status" value="1"/>
</dbReference>
<dbReference type="GO" id="GO:0009901">
    <property type="term" value="P:anther dehiscence"/>
    <property type="evidence" value="ECO:0007669"/>
    <property type="project" value="UniProtKB-ARBA"/>
</dbReference>
<dbReference type="STRING" id="3818.A0A445CLJ5"/>
<dbReference type="Proteomes" id="UP000289738">
    <property type="component" value="Chromosome A06"/>
</dbReference>
<organism evidence="13 14">
    <name type="scientific">Arachis hypogaea</name>
    <name type="common">Peanut</name>
    <dbReference type="NCBI Taxonomy" id="3818"/>
    <lineage>
        <taxon>Eukaryota</taxon>
        <taxon>Viridiplantae</taxon>
        <taxon>Streptophyta</taxon>
        <taxon>Embryophyta</taxon>
        <taxon>Tracheophyta</taxon>
        <taxon>Spermatophyta</taxon>
        <taxon>Magnoliopsida</taxon>
        <taxon>eudicotyledons</taxon>
        <taxon>Gunneridae</taxon>
        <taxon>Pentapetalae</taxon>
        <taxon>rosids</taxon>
        <taxon>fabids</taxon>
        <taxon>Fabales</taxon>
        <taxon>Fabaceae</taxon>
        <taxon>Papilionoideae</taxon>
        <taxon>50 kb inversion clade</taxon>
        <taxon>dalbergioids sensu lato</taxon>
        <taxon>Dalbergieae</taxon>
        <taxon>Pterocarpus clade</taxon>
        <taxon>Arachis</taxon>
    </lineage>
</organism>
<reference evidence="13 14" key="1">
    <citation type="submission" date="2019-01" db="EMBL/GenBank/DDBJ databases">
        <title>Sequencing of cultivated peanut Arachis hypogaea provides insights into genome evolution and oil improvement.</title>
        <authorList>
            <person name="Chen X."/>
        </authorList>
    </citation>
    <scope>NUCLEOTIDE SEQUENCE [LARGE SCALE GENOMIC DNA]</scope>
    <source>
        <strain evidence="14">cv. Fuhuasheng</strain>
        <tissue evidence="13">Leaves</tissue>
    </source>
</reference>
<feature type="active site" evidence="11">
    <location>
        <position position="303"/>
    </location>
</feature>
<dbReference type="AlphaFoldDB" id="A0A445CLJ5"/>
<dbReference type="InterPro" id="IPR011050">
    <property type="entry name" value="Pectin_lyase_fold/virulence"/>
</dbReference>
<dbReference type="EC" id="3.2.1.15" evidence="3"/>
<dbReference type="InterPro" id="IPR006626">
    <property type="entry name" value="PbH1"/>
</dbReference>
<dbReference type="GO" id="GO:0009830">
    <property type="term" value="P:cell wall modification involved in abscission"/>
    <property type="evidence" value="ECO:0007669"/>
    <property type="project" value="UniProtKB-ARBA"/>
</dbReference>
<keyword evidence="6" id="KW-0732">Signal</keyword>
<evidence type="ECO:0000256" key="9">
    <source>
        <dbReference type="ARBA" id="ARBA00023316"/>
    </source>
</evidence>
<dbReference type="InterPro" id="IPR012334">
    <property type="entry name" value="Pectin_lyas_fold"/>
</dbReference>
<evidence type="ECO:0000256" key="7">
    <source>
        <dbReference type="ARBA" id="ARBA00022801"/>
    </source>
</evidence>
<dbReference type="Pfam" id="PF00295">
    <property type="entry name" value="Glyco_hydro_28"/>
    <property type="match status" value="1"/>
</dbReference>
<dbReference type="FunFam" id="2.160.20.10:FF:000028">
    <property type="entry name" value="Polygalacturonase QRT2"/>
    <property type="match status" value="1"/>
</dbReference>
<comment type="subcellular location">
    <subcellularLocation>
        <location evidence="1">Secreted</location>
        <location evidence="1">Cell wall</location>
    </subcellularLocation>
</comment>
<dbReference type="SMART" id="SM00710">
    <property type="entry name" value="PbH1"/>
    <property type="match status" value="5"/>
</dbReference>
<evidence type="ECO:0000256" key="10">
    <source>
        <dbReference type="ARBA" id="ARBA00034074"/>
    </source>
</evidence>
<keyword evidence="4" id="KW-0134">Cell wall</keyword>
<dbReference type="PROSITE" id="PS00502">
    <property type="entry name" value="POLYGALACTURONASE"/>
    <property type="match status" value="1"/>
</dbReference>
<evidence type="ECO:0000256" key="1">
    <source>
        <dbReference type="ARBA" id="ARBA00004191"/>
    </source>
</evidence>
<dbReference type="PANTHER" id="PTHR31375">
    <property type="match status" value="1"/>
</dbReference>
<evidence type="ECO:0000256" key="12">
    <source>
        <dbReference type="RuleBase" id="RU361169"/>
    </source>
</evidence>
<evidence type="ECO:0000256" key="2">
    <source>
        <dbReference type="ARBA" id="ARBA00008834"/>
    </source>
</evidence>
<sequence>MAILNRYLLLFSFFVSSIVVPFVGCYNAKLQKGPLVESTNVEDDYNINDRSWWTFKGLFMQSKDVVGGDGTSSSSSSSHLRKVINVNDYGACGGGDASSNTQAFEKAWQTACSRAQTIFLVPKGNNYQLKPTRFSGPCKSDIQVQIEGTIEATDEASDYYSNDSKYWLVFDNVKKLLVHGGGTIDGNGKIWWQKSCKRDKTLPCKDAPTALTFLNCSNLRVENLYISNAQQMHVRIQGCKNVIASGINVTAPGDSPNTDGIHVTNSHNVQISDSVIGTGDDCISIVSGSKNILATNITCGPGHGISIGSLGKGNSEAYVSGVTVKRAQISGTTNGVRIKTWQGGSGLASYIQFKHIVMENVTNPILIDQNYCDKPNKSCQKQKSAVQISNVLYQNISGTSASDVAVKFDCSDSVPCQDIILEDINLQSFEGDKDAEALCNNVKLSYYGDVNPSCCS</sequence>
<comment type="similarity">
    <text evidence="2 12">Belongs to the glycosyl hydrolase 28 family.</text>
</comment>
<keyword evidence="7 12" id="KW-0378">Hydrolase</keyword>
<keyword evidence="14" id="KW-1185">Reference proteome</keyword>
<dbReference type="GO" id="GO:0004650">
    <property type="term" value="F:polygalacturonase activity"/>
    <property type="evidence" value="ECO:0007669"/>
    <property type="project" value="UniProtKB-EC"/>
</dbReference>
<evidence type="ECO:0000256" key="11">
    <source>
        <dbReference type="PROSITE-ProRule" id="PRU10052"/>
    </source>
</evidence>
<evidence type="ECO:0000313" key="13">
    <source>
        <dbReference type="EMBL" id="RYR51779.1"/>
    </source>
</evidence>
<gene>
    <name evidence="13" type="ORF">Ahy_A06g026753</name>
</gene>
<dbReference type="EMBL" id="SDMP01000006">
    <property type="protein sequence ID" value="RYR51779.1"/>
    <property type="molecule type" value="Genomic_DNA"/>
</dbReference>
<protein>
    <recommendedName>
        <fullName evidence="3">endo-polygalacturonase</fullName>
        <ecNumber evidence="3">3.2.1.15</ecNumber>
    </recommendedName>
</protein>
<evidence type="ECO:0000256" key="5">
    <source>
        <dbReference type="ARBA" id="ARBA00022525"/>
    </source>
</evidence>
<evidence type="ECO:0000256" key="4">
    <source>
        <dbReference type="ARBA" id="ARBA00022512"/>
    </source>
</evidence>
<name>A0A445CLJ5_ARAHY</name>
<keyword evidence="8 12" id="KW-0326">Glycosidase</keyword>
<dbReference type="GO" id="GO:0010047">
    <property type="term" value="P:fruit dehiscence"/>
    <property type="evidence" value="ECO:0007669"/>
    <property type="project" value="UniProtKB-ARBA"/>
</dbReference>
<keyword evidence="9" id="KW-0961">Cell wall biogenesis/degradation</keyword>
<accession>A0A445CLJ5</accession>
<evidence type="ECO:0000256" key="3">
    <source>
        <dbReference type="ARBA" id="ARBA00012736"/>
    </source>
</evidence>
<keyword evidence="5" id="KW-0964">Secreted</keyword>
<dbReference type="OrthoDB" id="187139at2759"/>
<comment type="caution">
    <text evidence="13">The sequence shown here is derived from an EMBL/GenBank/DDBJ whole genome shotgun (WGS) entry which is preliminary data.</text>
</comment>
<dbReference type="GO" id="GO:0005975">
    <property type="term" value="P:carbohydrate metabolic process"/>
    <property type="evidence" value="ECO:0007669"/>
    <property type="project" value="InterPro"/>
</dbReference>
<evidence type="ECO:0000313" key="14">
    <source>
        <dbReference type="Proteomes" id="UP000289738"/>
    </source>
</evidence>
<proteinExistence type="inferred from homology"/>
<dbReference type="SUPFAM" id="SSF51126">
    <property type="entry name" value="Pectin lyase-like"/>
    <property type="match status" value="1"/>
</dbReference>